<sequence>MNPVDLRLYGIIDPERTGGRDPVALVRQAVAGGATLIQYRDKHAEGHRLVELARALKAALEGTGVPLLINDRVDVASAAEADGVHLGQEDMHPADARALLGPRAIIGLTIKTPEQADAIQGTPVDYSCIGGVFATVSKNNPPPPIGLDGLARIAVRARLSSPAPLGAIAGIDASNAEAVIAAGVDGIAVISALFAAPDPRGEAQRLRQIVDWTLASRRDRT</sequence>
<reference evidence="13 14" key="1">
    <citation type="submission" date="2024-09" db="EMBL/GenBank/DDBJ databases">
        <title>Nodulacao em especies de Leguminosae Basais da Amazonia e Caracterizacao dos Rizobios e Bacterias Associadas aos Nodulos.</title>
        <authorList>
            <person name="Jambeiro I.C.A."/>
            <person name="Lopes I.S."/>
            <person name="Aguiar E.R.G.R."/>
            <person name="Santos A.F.J."/>
            <person name="Dos Santos J.M.F."/>
            <person name="Gross E."/>
        </authorList>
    </citation>
    <scope>NUCLEOTIDE SEQUENCE [LARGE SCALE GENOMIC DNA]</scope>
    <source>
        <strain evidence="13 14">BRUESC1165</strain>
    </source>
</reference>
<feature type="domain" description="Thiamine phosphate synthase/TenI" evidence="12">
    <location>
        <begin position="8"/>
        <end position="193"/>
    </location>
</feature>
<dbReference type="InterPro" id="IPR013785">
    <property type="entry name" value="Aldolase_TIM"/>
</dbReference>
<dbReference type="InterPro" id="IPR022998">
    <property type="entry name" value="ThiamineP_synth_TenI"/>
</dbReference>
<dbReference type="Pfam" id="PF02581">
    <property type="entry name" value="TMP-TENI"/>
    <property type="match status" value="1"/>
</dbReference>
<comment type="catalytic activity">
    <reaction evidence="7 9 10">
        <text>2-(2-carboxy-4-methylthiazol-5-yl)ethyl phosphate + 4-amino-2-methyl-5-(diphosphooxymethyl)pyrimidine + 2 H(+) = thiamine phosphate + CO2 + diphosphate</text>
        <dbReference type="Rhea" id="RHEA:47848"/>
        <dbReference type="ChEBI" id="CHEBI:15378"/>
        <dbReference type="ChEBI" id="CHEBI:16526"/>
        <dbReference type="ChEBI" id="CHEBI:33019"/>
        <dbReference type="ChEBI" id="CHEBI:37575"/>
        <dbReference type="ChEBI" id="CHEBI:57841"/>
        <dbReference type="ChEBI" id="CHEBI:62890"/>
        <dbReference type="EC" id="2.5.1.3"/>
    </reaction>
</comment>
<dbReference type="GO" id="GO:0004789">
    <property type="term" value="F:thiamine-phosphate diphosphorylase activity"/>
    <property type="evidence" value="ECO:0007669"/>
    <property type="project" value="UniProtKB-EC"/>
</dbReference>
<evidence type="ECO:0000256" key="9">
    <source>
        <dbReference type="HAMAP-Rule" id="MF_00097"/>
    </source>
</evidence>
<dbReference type="SUPFAM" id="SSF51391">
    <property type="entry name" value="Thiamin phosphate synthase"/>
    <property type="match status" value="1"/>
</dbReference>
<feature type="binding site" evidence="9">
    <location>
        <begin position="38"/>
        <end position="42"/>
    </location>
    <ligand>
        <name>4-amino-2-methyl-5-(diphosphooxymethyl)pyrimidine</name>
        <dbReference type="ChEBI" id="CHEBI:57841"/>
    </ligand>
</feature>
<evidence type="ECO:0000256" key="6">
    <source>
        <dbReference type="ARBA" id="ARBA00047334"/>
    </source>
</evidence>
<dbReference type="InterPro" id="IPR036206">
    <property type="entry name" value="ThiamineP_synth_sf"/>
</dbReference>
<feature type="binding site" evidence="9">
    <location>
        <position position="90"/>
    </location>
    <ligand>
        <name>Mg(2+)</name>
        <dbReference type="ChEBI" id="CHEBI:18420"/>
    </ligand>
</feature>
<evidence type="ECO:0000256" key="11">
    <source>
        <dbReference type="RuleBase" id="RU004253"/>
    </source>
</evidence>
<accession>A0ABV6Y7A9</accession>
<protein>
    <recommendedName>
        <fullName evidence="9">Thiamine-phosphate synthase</fullName>
        <shortName evidence="9">TP synthase</shortName>
        <shortName evidence="9">TPS</shortName>
        <ecNumber evidence="9">2.5.1.3</ecNumber>
    </recommendedName>
    <alternativeName>
        <fullName evidence="9">Thiamine-phosphate pyrophosphorylase</fullName>
        <shortName evidence="9">TMP pyrophosphorylase</shortName>
        <shortName evidence="9">TMP-PPase</shortName>
    </alternativeName>
</protein>
<evidence type="ECO:0000256" key="7">
    <source>
        <dbReference type="ARBA" id="ARBA00047851"/>
    </source>
</evidence>
<dbReference type="HAMAP" id="MF_00097">
    <property type="entry name" value="TMP_synthase"/>
    <property type="match status" value="1"/>
</dbReference>
<keyword evidence="2 9" id="KW-0808">Transferase</keyword>
<feature type="binding site" evidence="9">
    <location>
        <begin position="190"/>
        <end position="191"/>
    </location>
    <ligand>
        <name>2-[(2R,5Z)-2-carboxy-4-methylthiazol-5(2H)-ylidene]ethyl phosphate</name>
        <dbReference type="ChEBI" id="CHEBI:62899"/>
    </ligand>
</feature>
<feature type="binding site" evidence="9">
    <location>
        <begin position="135"/>
        <end position="137"/>
    </location>
    <ligand>
        <name>2-[(2R,5Z)-2-carboxy-4-methylthiazol-5(2H)-ylidene]ethyl phosphate</name>
        <dbReference type="ChEBI" id="CHEBI:62899"/>
    </ligand>
</feature>
<proteinExistence type="inferred from homology"/>
<evidence type="ECO:0000313" key="13">
    <source>
        <dbReference type="EMBL" id="MFC1456925.1"/>
    </source>
</evidence>
<comment type="caution">
    <text evidence="13">The sequence shown here is derived from an EMBL/GenBank/DDBJ whole genome shotgun (WGS) entry which is preliminary data.</text>
</comment>
<evidence type="ECO:0000256" key="3">
    <source>
        <dbReference type="ARBA" id="ARBA00022723"/>
    </source>
</evidence>
<dbReference type="Proteomes" id="UP001593940">
    <property type="component" value="Unassembled WGS sequence"/>
</dbReference>
<dbReference type="RefSeq" id="WP_203275059.1">
    <property type="nucleotide sequence ID" value="NZ_JAFBID010000092.1"/>
</dbReference>
<comment type="cofactor">
    <cofactor evidence="9">
        <name>Mg(2+)</name>
        <dbReference type="ChEBI" id="CHEBI:18420"/>
    </cofactor>
    <text evidence="9">Binds 1 Mg(2+) ion per subunit.</text>
</comment>
<dbReference type="InterPro" id="IPR034291">
    <property type="entry name" value="TMP_synthase"/>
</dbReference>
<dbReference type="Gene3D" id="3.20.20.70">
    <property type="entry name" value="Aldolase class I"/>
    <property type="match status" value="1"/>
</dbReference>
<comment type="function">
    <text evidence="9">Condenses 4-methyl-5-(beta-hydroxyethyl)thiazole monophosphate (THZ-P) and 2-methyl-4-amino-5-hydroxymethyl pyrimidine pyrophosphate (HMP-PP) to form thiamine monophosphate (TMP).</text>
</comment>
<comment type="pathway">
    <text evidence="1 9 11">Cofactor biosynthesis; thiamine diphosphate biosynthesis; thiamine phosphate from 4-amino-2-methyl-5-diphosphomethylpyrimidine and 4-methyl-5-(2-phosphoethyl)-thiazole: step 1/1.</text>
</comment>
<dbReference type="CDD" id="cd00564">
    <property type="entry name" value="TMP_TenI"/>
    <property type="match status" value="1"/>
</dbReference>
<dbReference type="PANTHER" id="PTHR20857">
    <property type="entry name" value="THIAMINE-PHOSPHATE PYROPHOSPHORYLASE"/>
    <property type="match status" value="1"/>
</dbReference>
<comment type="similarity">
    <text evidence="9 10">Belongs to the thiamine-phosphate synthase family.</text>
</comment>
<dbReference type="EMBL" id="JBHOMY010000023">
    <property type="protein sequence ID" value="MFC1456925.1"/>
    <property type="molecule type" value="Genomic_DNA"/>
</dbReference>
<evidence type="ECO:0000256" key="5">
    <source>
        <dbReference type="ARBA" id="ARBA00022977"/>
    </source>
</evidence>
<evidence type="ECO:0000256" key="4">
    <source>
        <dbReference type="ARBA" id="ARBA00022842"/>
    </source>
</evidence>
<keyword evidence="14" id="KW-1185">Reference proteome</keyword>
<gene>
    <name evidence="9 13" type="primary">thiE</name>
    <name evidence="13" type="ORF">ACETIH_09375</name>
</gene>
<evidence type="ECO:0000256" key="1">
    <source>
        <dbReference type="ARBA" id="ARBA00005165"/>
    </source>
</evidence>
<feature type="binding site" evidence="9">
    <location>
        <position position="138"/>
    </location>
    <ligand>
        <name>4-amino-2-methyl-5-(diphosphooxymethyl)pyrimidine</name>
        <dbReference type="ChEBI" id="CHEBI:57841"/>
    </ligand>
</feature>
<evidence type="ECO:0000256" key="10">
    <source>
        <dbReference type="RuleBase" id="RU003826"/>
    </source>
</evidence>
<evidence type="ECO:0000256" key="8">
    <source>
        <dbReference type="ARBA" id="ARBA00047883"/>
    </source>
</evidence>
<comment type="catalytic activity">
    <reaction evidence="8 9 10">
        <text>2-[(2R,5Z)-2-carboxy-4-methylthiazol-5(2H)-ylidene]ethyl phosphate + 4-amino-2-methyl-5-(diphosphooxymethyl)pyrimidine + 2 H(+) = thiamine phosphate + CO2 + diphosphate</text>
        <dbReference type="Rhea" id="RHEA:47844"/>
        <dbReference type="ChEBI" id="CHEBI:15378"/>
        <dbReference type="ChEBI" id="CHEBI:16526"/>
        <dbReference type="ChEBI" id="CHEBI:33019"/>
        <dbReference type="ChEBI" id="CHEBI:37575"/>
        <dbReference type="ChEBI" id="CHEBI:57841"/>
        <dbReference type="ChEBI" id="CHEBI:62899"/>
        <dbReference type="EC" id="2.5.1.3"/>
    </reaction>
</comment>
<comment type="catalytic activity">
    <reaction evidence="6 9 10">
        <text>4-methyl-5-(2-phosphooxyethyl)-thiazole + 4-amino-2-methyl-5-(diphosphooxymethyl)pyrimidine + H(+) = thiamine phosphate + diphosphate</text>
        <dbReference type="Rhea" id="RHEA:22328"/>
        <dbReference type="ChEBI" id="CHEBI:15378"/>
        <dbReference type="ChEBI" id="CHEBI:33019"/>
        <dbReference type="ChEBI" id="CHEBI:37575"/>
        <dbReference type="ChEBI" id="CHEBI:57841"/>
        <dbReference type="ChEBI" id="CHEBI:58296"/>
        <dbReference type="EC" id="2.5.1.3"/>
    </reaction>
</comment>
<feature type="binding site" evidence="9">
    <location>
        <position position="170"/>
    </location>
    <ligand>
        <name>2-[(2R,5Z)-2-carboxy-4-methylthiazol-5(2H)-ylidene]ethyl phosphate</name>
        <dbReference type="ChEBI" id="CHEBI:62899"/>
    </ligand>
</feature>
<evidence type="ECO:0000313" key="14">
    <source>
        <dbReference type="Proteomes" id="UP001593940"/>
    </source>
</evidence>
<dbReference type="EC" id="2.5.1.3" evidence="9"/>
<keyword evidence="4 9" id="KW-0460">Magnesium</keyword>
<keyword evidence="5 9" id="KW-0784">Thiamine biosynthesis</keyword>
<keyword evidence="3 9" id="KW-0479">Metal-binding</keyword>
<organism evidence="13 14">
    <name type="scientific">Microvirga arabica</name>
    <dbReference type="NCBI Taxonomy" id="1128671"/>
    <lineage>
        <taxon>Bacteria</taxon>
        <taxon>Pseudomonadati</taxon>
        <taxon>Pseudomonadota</taxon>
        <taxon>Alphaproteobacteria</taxon>
        <taxon>Hyphomicrobiales</taxon>
        <taxon>Methylobacteriaceae</taxon>
        <taxon>Microvirga</taxon>
    </lineage>
</organism>
<name>A0ABV6Y7A9_9HYPH</name>
<dbReference type="NCBIfam" id="TIGR00693">
    <property type="entry name" value="thiE"/>
    <property type="match status" value="1"/>
</dbReference>
<dbReference type="PANTHER" id="PTHR20857:SF15">
    <property type="entry name" value="THIAMINE-PHOSPHATE SYNTHASE"/>
    <property type="match status" value="1"/>
</dbReference>
<feature type="binding site" evidence="9">
    <location>
        <position position="70"/>
    </location>
    <ligand>
        <name>4-amino-2-methyl-5-(diphosphooxymethyl)pyrimidine</name>
        <dbReference type="ChEBI" id="CHEBI:57841"/>
    </ligand>
</feature>
<feature type="binding site" evidence="9">
    <location>
        <position position="109"/>
    </location>
    <ligand>
        <name>4-amino-2-methyl-5-(diphosphooxymethyl)pyrimidine</name>
        <dbReference type="ChEBI" id="CHEBI:57841"/>
    </ligand>
</feature>
<evidence type="ECO:0000259" key="12">
    <source>
        <dbReference type="Pfam" id="PF02581"/>
    </source>
</evidence>
<evidence type="ECO:0000256" key="2">
    <source>
        <dbReference type="ARBA" id="ARBA00022679"/>
    </source>
</evidence>
<feature type="binding site" evidence="9">
    <location>
        <position position="71"/>
    </location>
    <ligand>
        <name>Mg(2+)</name>
        <dbReference type="ChEBI" id="CHEBI:18420"/>
    </ligand>
</feature>